<accession>A0A5K7XPM6</accession>
<dbReference type="PROSITE" id="PS51186">
    <property type="entry name" value="GNAT"/>
    <property type="match status" value="1"/>
</dbReference>
<keyword evidence="5" id="KW-1185">Reference proteome</keyword>
<keyword evidence="2" id="KW-0012">Acyltransferase</keyword>
<dbReference type="InterPro" id="IPR050832">
    <property type="entry name" value="Bact_Acetyltransf"/>
</dbReference>
<evidence type="ECO:0000256" key="1">
    <source>
        <dbReference type="ARBA" id="ARBA00022679"/>
    </source>
</evidence>
<dbReference type="SUPFAM" id="SSF55729">
    <property type="entry name" value="Acyl-CoA N-acyltransferases (Nat)"/>
    <property type="match status" value="1"/>
</dbReference>
<dbReference type="EMBL" id="AP021861">
    <property type="protein sequence ID" value="BBO35369.1"/>
    <property type="molecule type" value="Genomic_DNA"/>
</dbReference>
<evidence type="ECO:0000259" key="3">
    <source>
        <dbReference type="PROSITE" id="PS51186"/>
    </source>
</evidence>
<evidence type="ECO:0000256" key="2">
    <source>
        <dbReference type="ARBA" id="ARBA00023315"/>
    </source>
</evidence>
<dbReference type="KEGG" id="lpav:PLANPX_4981"/>
<dbReference type="Pfam" id="PF13527">
    <property type="entry name" value="Acetyltransf_9"/>
    <property type="match status" value="1"/>
</dbReference>
<dbReference type="RefSeq" id="WP_152100763.1">
    <property type="nucleotide sequence ID" value="NZ_AP021861.1"/>
</dbReference>
<reference evidence="5" key="1">
    <citation type="submission" date="2019-10" db="EMBL/GenBank/DDBJ databases">
        <title>Lacipirellula parvula gen. nov., sp. nov., representing a lineage of planctomycetes widespread in freshwater anoxic habitats, and description of the family Lacipirellulaceae.</title>
        <authorList>
            <person name="Dedysh S.N."/>
            <person name="Kulichevskaya I.S."/>
            <person name="Beletsky A.V."/>
            <person name="Rakitin A.L."/>
            <person name="Mardanov A.V."/>
            <person name="Ivanova A.A."/>
            <person name="Saltykova V.X."/>
            <person name="Rijpstra W.I.C."/>
            <person name="Sinninghe Damste J.S."/>
            <person name="Ravin N.V."/>
        </authorList>
    </citation>
    <scope>NUCLEOTIDE SEQUENCE [LARGE SCALE GENOMIC DNA]</scope>
    <source>
        <strain evidence="5">PX69</strain>
    </source>
</reference>
<gene>
    <name evidence="4" type="ORF">PLANPX_4981</name>
</gene>
<protein>
    <submittedName>
        <fullName evidence="4">Acetyltransferase</fullName>
    </submittedName>
</protein>
<name>A0A5K7XPM6_9BACT</name>
<proteinExistence type="predicted"/>
<dbReference type="GO" id="GO:0016747">
    <property type="term" value="F:acyltransferase activity, transferring groups other than amino-acyl groups"/>
    <property type="evidence" value="ECO:0007669"/>
    <property type="project" value="InterPro"/>
</dbReference>
<dbReference type="Proteomes" id="UP000326837">
    <property type="component" value="Chromosome"/>
</dbReference>
<keyword evidence="1 4" id="KW-0808">Transferase</keyword>
<feature type="domain" description="N-acetyltransferase" evidence="3">
    <location>
        <begin position="1"/>
        <end position="144"/>
    </location>
</feature>
<evidence type="ECO:0000313" key="4">
    <source>
        <dbReference type="EMBL" id="BBO35369.1"/>
    </source>
</evidence>
<dbReference type="InterPro" id="IPR016181">
    <property type="entry name" value="Acyl_CoA_acyltransferase"/>
</dbReference>
<dbReference type="Gene3D" id="3.40.630.30">
    <property type="match status" value="1"/>
</dbReference>
<dbReference type="AlphaFoldDB" id="A0A5K7XPM6"/>
<dbReference type="PANTHER" id="PTHR43877:SF1">
    <property type="entry name" value="ACETYLTRANSFERASE"/>
    <property type="match status" value="1"/>
</dbReference>
<evidence type="ECO:0000313" key="5">
    <source>
        <dbReference type="Proteomes" id="UP000326837"/>
    </source>
</evidence>
<organism evidence="4 5">
    <name type="scientific">Lacipirellula parvula</name>
    <dbReference type="NCBI Taxonomy" id="2650471"/>
    <lineage>
        <taxon>Bacteria</taxon>
        <taxon>Pseudomonadati</taxon>
        <taxon>Planctomycetota</taxon>
        <taxon>Planctomycetia</taxon>
        <taxon>Pirellulales</taxon>
        <taxon>Lacipirellulaceae</taxon>
        <taxon>Lacipirellula</taxon>
    </lineage>
</organism>
<sequence>MRIRSETREDVPAIAAVTKAAFLHAPHTDHTEQFIVAALRAAGTLSISLVAEEGGVIVGHVAVSPVTISDGSPDWYGLGPISVVPQRQGEGIGTALMHAALDALRERGAAGCVVLGEPAYYGRFGFKATPELVLPGVPAEYFQAVAFGGAATPCGRVAYHAGFDAQD</sequence>
<dbReference type="PANTHER" id="PTHR43877">
    <property type="entry name" value="AMINOALKYLPHOSPHONATE N-ACETYLTRANSFERASE-RELATED-RELATED"/>
    <property type="match status" value="1"/>
</dbReference>
<dbReference type="CDD" id="cd04301">
    <property type="entry name" value="NAT_SF"/>
    <property type="match status" value="1"/>
</dbReference>
<dbReference type="InterPro" id="IPR000182">
    <property type="entry name" value="GNAT_dom"/>
</dbReference>